<feature type="compositionally biased region" description="Basic and acidic residues" evidence="1">
    <location>
        <begin position="236"/>
        <end position="245"/>
    </location>
</feature>
<evidence type="ECO:0000313" key="4">
    <source>
        <dbReference type="EMBL" id="KAA0149028.1"/>
    </source>
</evidence>
<feature type="region of interest" description="Disordered" evidence="1">
    <location>
        <begin position="1468"/>
        <end position="1497"/>
    </location>
</feature>
<protein>
    <recommendedName>
        <fullName evidence="3">Fibrinogen C-terminal domain-containing protein</fullName>
    </recommendedName>
</protein>
<keyword evidence="2" id="KW-0732">Signal</keyword>
<dbReference type="PROSITE" id="PS51406">
    <property type="entry name" value="FIBRINOGEN_C_2"/>
    <property type="match status" value="1"/>
</dbReference>
<dbReference type="Pfam" id="PF00147">
    <property type="entry name" value="Fibrinogen_C"/>
    <property type="match status" value="1"/>
</dbReference>
<feature type="region of interest" description="Disordered" evidence="1">
    <location>
        <begin position="178"/>
        <end position="211"/>
    </location>
</feature>
<feature type="region of interest" description="Disordered" evidence="1">
    <location>
        <begin position="924"/>
        <end position="961"/>
    </location>
</feature>
<feature type="region of interest" description="Disordered" evidence="1">
    <location>
        <begin position="1740"/>
        <end position="1759"/>
    </location>
</feature>
<feature type="compositionally biased region" description="Low complexity" evidence="1">
    <location>
        <begin position="677"/>
        <end position="701"/>
    </location>
</feature>
<feature type="signal peptide" evidence="2">
    <location>
        <begin position="1"/>
        <end position="18"/>
    </location>
</feature>
<feature type="compositionally biased region" description="Low complexity" evidence="1">
    <location>
        <begin position="1033"/>
        <end position="1049"/>
    </location>
</feature>
<feature type="region of interest" description="Disordered" evidence="1">
    <location>
        <begin position="2335"/>
        <end position="2358"/>
    </location>
</feature>
<feature type="region of interest" description="Disordered" evidence="1">
    <location>
        <begin position="1551"/>
        <end position="1587"/>
    </location>
</feature>
<feature type="compositionally biased region" description="Low complexity" evidence="1">
    <location>
        <begin position="934"/>
        <end position="951"/>
    </location>
</feature>
<accession>A0A5A8C895</accession>
<gene>
    <name evidence="4" type="ORF">FNF29_06319</name>
</gene>
<dbReference type="Gene3D" id="3.90.215.10">
    <property type="entry name" value="Gamma Fibrinogen, chain A, domain 1"/>
    <property type="match status" value="1"/>
</dbReference>
<feature type="compositionally biased region" description="Low complexity" evidence="1">
    <location>
        <begin position="1563"/>
        <end position="1587"/>
    </location>
</feature>
<dbReference type="InterPro" id="IPR002181">
    <property type="entry name" value="Fibrinogen_a/b/g_C_dom"/>
</dbReference>
<organism evidence="4 5">
    <name type="scientific">Cafeteria roenbergensis</name>
    <name type="common">Marine flagellate</name>
    <dbReference type="NCBI Taxonomy" id="33653"/>
    <lineage>
        <taxon>Eukaryota</taxon>
        <taxon>Sar</taxon>
        <taxon>Stramenopiles</taxon>
        <taxon>Bigyra</taxon>
        <taxon>Opalozoa</taxon>
        <taxon>Bicosoecida</taxon>
        <taxon>Cafeteriaceae</taxon>
        <taxon>Cafeteria</taxon>
    </lineage>
</organism>
<feature type="region of interest" description="Disordered" evidence="1">
    <location>
        <begin position="1153"/>
        <end position="1172"/>
    </location>
</feature>
<feature type="region of interest" description="Disordered" evidence="1">
    <location>
        <begin position="1922"/>
        <end position="1950"/>
    </location>
</feature>
<dbReference type="EMBL" id="VLTN01000047">
    <property type="protein sequence ID" value="KAA0149028.1"/>
    <property type="molecule type" value="Genomic_DNA"/>
</dbReference>
<proteinExistence type="predicted"/>
<evidence type="ECO:0000256" key="1">
    <source>
        <dbReference type="SAM" id="MobiDB-lite"/>
    </source>
</evidence>
<evidence type="ECO:0000256" key="2">
    <source>
        <dbReference type="SAM" id="SignalP"/>
    </source>
</evidence>
<dbReference type="InterPro" id="IPR036056">
    <property type="entry name" value="Fibrinogen-like_C"/>
</dbReference>
<reference evidence="4 5" key="1">
    <citation type="submission" date="2019-07" db="EMBL/GenBank/DDBJ databases">
        <title>Genomes of Cafeteria roenbergensis.</title>
        <authorList>
            <person name="Fischer M.G."/>
            <person name="Hackl T."/>
            <person name="Roman M."/>
        </authorList>
    </citation>
    <scope>NUCLEOTIDE SEQUENCE [LARGE SCALE GENOMIC DNA]</scope>
    <source>
        <strain evidence="4 5">BVI</strain>
    </source>
</reference>
<dbReference type="InterPro" id="IPR014716">
    <property type="entry name" value="Fibrinogen_a/b/g_C_1"/>
</dbReference>
<comment type="caution">
    <text evidence="4">The sequence shown here is derived from an EMBL/GenBank/DDBJ whole genome shotgun (WGS) entry which is preliminary data.</text>
</comment>
<feature type="compositionally biased region" description="Pro residues" evidence="1">
    <location>
        <begin position="952"/>
        <end position="961"/>
    </location>
</feature>
<evidence type="ECO:0000313" key="5">
    <source>
        <dbReference type="Proteomes" id="UP000323011"/>
    </source>
</evidence>
<feature type="region of interest" description="Disordered" evidence="1">
    <location>
        <begin position="2233"/>
        <end position="2299"/>
    </location>
</feature>
<evidence type="ECO:0000259" key="3">
    <source>
        <dbReference type="PROSITE" id="PS51406"/>
    </source>
</evidence>
<dbReference type="SUPFAM" id="SSF56496">
    <property type="entry name" value="Fibrinogen C-terminal domain-like"/>
    <property type="match status" value="1"/>
</dbReference>
<dbReference type="NCBIfam" id="NF040941">
    <property type="entry name" value="GGGWT_bact"/>
    <property type="match status" value="1"/>
</dbReference>
<name>A0A5A8C895_CAFRO</name>
<dbReference type="Proteomes" id="UP000323011">
    <property type="component" value="Unassembled WGS sequence"/>
</dbReference>
<feature type="region of interest" description="Disordered" evidence="1">
    <location>
        <begin position="677"/>
        <end position="705"/>
    </location>
</feature>
<feature type="compositionally biased region" description="Basic and acidic residues" evidence="1">
    <location>
        <begin position="1741"/>
        <end position="1752"/>
    </location>
</feature>
<feature type="compositionally biased region" description="Low complexity" evidence="1">
    <location>
        <begin position="191"/>
        <end position="206"/>
    </location>
</feature>
<feature type="region of interest" description="Disordered" evidence="1">
    <location>
        <begin position="236"/>
        <end position="263"/>
    </location>
</feature>
<feature type="compositionally biased region" description="Basic and acidic residues" evidence="1">
    <location>
        <begin position="2233"/>
        <end position="2243"/>
    </location>
</feature>
<feature type="compositionally biased region" description="Low complexity" evidence="1">
    <location>
        <begin position="2244"/>
        <end position="2263"/>
    </location>
</feature>
<feature type="chain" id="PRO_5022836645" description="Fibrinogen C-terminal domain-containing protein" evidence="2">
    <location>
        <begin position="19"/>
        <end position="2398"/>
    </location>
</feature>
<sequence>MLLAALVFAAALCGGAATASQGGARALRSKAAREPLAGQAHLTFSRLAVDSAGLFHDMAKRAVPDGGFTRPPRAGAYMPDGTPVVLFSDACLAPLLAGRGTGSTAAPLAAGCQAVSSGDFQAMLAQVSRQLSHGAGPGASNATSPGQTYLCEWRHESHTVACVLEKHPRLVTVEETIPLGPKPSCRREPPADANATAPHAAASRSASEGDLVVREGPHRRAMLHFLCSEKLPAEARTGSELRNDTAPRAPAGSDNPEAPFHGSAKLRPYVTVEEEAKLRTAARKMLRVLGNAACHCAADLSRGSLHCTCARTRQGPAASATAGEAGSAVSTDAEHSALNGPVSHSAAALASSNVSAALEAVHRGRLGLRSRMYDFWSVMQESRSVSEGRLAHARSVLVEASRYTLAAIPIAGGPSGIVSAGPLVDGAAIAAAQAENAAAGGPLVHGVYPGSLSEAAKAAGSQPGMATEDLPAGVLAMPYRDLGPQLPILVEESPVLRPVVAAVKRSLAAVTPPHTASAAAEAVTMTLLARRLRATAAELFSVYPPALSSTAALREFSQPVEDDSSPLPHHFDRSGIDRSPGPIVAARTRQLARDVTHLRRLASLAAARAGTVSNTDPRAVWRAVEAVIRRRLALGETPAAAATSALGADAAASLERREEDAQEEDWLASVAEAGGQETAATVRAGEAARASGEAAPGASGPDPELDARDEALLQVLADEAGPAAARSASSPQHLAAVSRIASEAHSTSASGAVAEAAVRGAFLEGKGAGLCVMWPRCTSLLGGTPLQAWLIKRVAAQAPAAVPSSGRCADGGKVLGIGSAAAGHGAALPLGPGKASVTGAPPSDAALLQSSAGRAASGHAPLPLPAFVPSPTELGWSTDGLLTLRRWCDGGGPMEISREAITALSGIPTAVAAAFAPNFKAGAATEQDAGPGTPEEAAAEAAAEAAKEAAAPPSPSASPLPMPIRADFDVLHGERALDAAAALGEWRRAGRAVHNLGNLGWSRSVGKGAAPVKLSLPGPPKAPQEEAAPKPPAASAAVPTPKPKPVVAEGASPLDADGSVVPDAAPEDSPFAADSLLQTAVAEAEGALRHALASGALDQSAADAAPEGTASLLQAWASAIRRSGHEALAAAVEADADAAASDEALLAATVAKRAAGPGSAHPNTVNEEDDADMDPRERLLANAASFRFQRHGARDAPGLAAEALGGAAAAHQAQPQDSMTAVDAVMAAVTAAEASERAPGPANVADEEAGGPLVRRMPADIAAAARSAGRRVASLLVRLNGTLACLCLHAGTPVAGLALPPQPPASLTDASAASGLVASLGLSADPGAGEAEDDAEVARIEDEEAAGRAVAAVDEALNSKAAADAAQGVAPKSILPALLQASGASRRLRGGFAPPPPAFGEHARPLYARSHDGPPSHYLAEAHGEGDGVVLPSDRRGRMMDDLSAFFTALERFTPRVSREAGAAFAGPDLLRAGTTGRSDPRAAMPHSKESQRPLGSLPLGLARSLLVYVARERERQARWPAAPLDMHQARVLADVAQQRLGHALGKAAMAGGAGDQARPGQAPAHPAPKAAAASAHPAGKAAPSHAAPAVAGAAPAASLLELEASAARAISSVGRAAASRRRVESQAAAQAAARRRALATVVRTLRAPGAGAPMKAMPTAEQLPSEAALDELLPADLIGDTVMFSGGLAQLTPTRLGLPPSNPVDAGRWVAARMQEWQRAFDAEKEDVTGALAALNGEAPWKRSSQERSKADAAAGLHRHPKNSWPVLGINASVVSGQLRKLGAQHGMLHSELDRMSGLLSDRMQTLKDLLRKGIARAEAAASALGSALDTAAQQRQAALDSAKTSAQGVSGMLGELKGAIDSVAAGTLATGARPEDIAACLAEVSSDEAARGEGNSMAESASEALQVLAAARRELAAALEAHPSKKKKHSHDHKPPQEDSALPKSPAEQKLAKTAELLSGRGVISEDEHPVVVRARDGMINAEARAIAAALREHTLLLACLRKRGSRLRGAGAAAAARNVSGAPLALAAVNSTAAAEAQRSAAADLAAAHKRLAEERRLWEEAVVRLARPKTCLQLQGLATGGTDGMYTIFPPDDVQFRGVKVYCDMTTDGGGWTLVAYGQEGQVGGPMGVSHGMYDPVNRSASAGLNALWVAQASKEVALSWMPKGADAKAPPSGPMHTYGAAAAYAVPIPATTDLALTPAPPPQTCVSDRGDYTVTTVRCLAMPKKADAAEQARRENQRQAEAAQAAESGAAPAEANDALGFGGDAGNGVDSSDRKAVDGSGATLPPPQGTQTEHCKLPARMYTGTQSLGVCHGHAYGVVLRGAPDQDCDGPLALGEGGSKSQPLVPGAPADAPRQGPAQLGLMVGVDGTPGCAGVMDQGRDGFVPRYVAVWMR</sequence>
<feature type="domain" description="Fibrinogen C-terminal" evidence="3">
    <location>
        <begin position="2066"/>
        <end position="2127"/>
    </location>
</feature>
<feature type="region of interest" description="Disordered" evidence="1">
    <location>
        <begin position="1011"/>
        <end position="1067"/>
    </location>
</feature>
<keyword evidence="5" id="KW-1185">Reference proteome</keyword>